<evidence type="ECO:0000256" key="1">
    <source>
        <dbReference type="SAM" id="MobiDB-lite"/>
    </source>
</evidence>
<feature type="region of interest" description="Disordered" evidence="1">
    <location>
        <begin position="228"/>
        <end position="256"/>
    </location>
</feature>
<comment type="caution">
    <text evidence="2">The sequence shown here is derived from an EMBL/GenBank/DDBJ whole genome shotgun (WGS) entry which is preliminary data.</text>
</comment>
<feature type="compositionally biased region" description="Polar residues" evidence="1">
    <location>
        <begin position="136"/>
        <end position="147"/>
    </location>
</feature>
<feature type="compositionally biased region" description="Polar residues" evidence="1">
    <location>
        <begin position="230"/>
        <end position="239"/>
    </location>
</feature>
<sequence>MRKREEDAPPQPQLSYRAAVAGGPSTVDPEEDIACLVKETIELEERDIVQLSSKLGGVCPQHSYGNNASQTNVESITGLVSIETTVGGGTGRLAVVVQLMGRTPNGFRPWVQERTWPKTKSRHIVRIRKYAQQSLSFKATGVPQNSRKGPKGQKGGHSQQTRGGEVLRPTFSKKGVMVDRELEVEERVQLMEGVEAQKAPNISRDLSVAQYTNPPTIVGRSDISEDMPQMESNEAQTPQPVGDEVKAAPIGGTVFV</sequence>
<reference evidence="2 3" key="1">
    <citation type="submission" date="2021-09" db="EMBL/GenBank/DDBJ databases">
        <title>Genomic insights and catalytic innovation underlie evolution of tropane alkaloids biosynthesis.</title>
        <authorList>
            <person name="Wang Y.-J."/>
            <person name="Tian T."/>
            <person name="Huang J.-P."/>
            <person name="Huang S.-X."/>
        </authorList>
    </citation>
    <scope>NUCLEOTIDE SEQUENCE [LARGE SCALE GENOMIC DNA]</scope>
    <source>
        <strain evidence="2">KIB-2018</strain>
        <tissue evidence="2">Leaf</tissue>
    </source>
</reference>
<feature type="region of interest" description="Disordered" evidence="1">
    <location>
        <begin position="1"/>
        <end position="25"/>
    </location>
</feature>
<feature type="region of interest" description="Disordered" evidence="1">
    <location>
        <begin position="136"/>
        <end position="167"/>
    </location>
</feature>
<accession>A0AAV8TD81</accession>
<evidence type="ECO:0000313" key="2">
    <source>
        <dbReference type="EMBL" id="KAJ8764732.1"/>
    </source>
</evidence>
<dbReference type="AlphaFoldDB" id="A0AAV8TD81"/>
<proteinExistence type="predicted"/>
<protein>
    <submittedName>
        <fullName evidence="2">Uncharacterized protein</fullName>
    </submittedName>
</protein>
<evidence type="ECO:0000313" key="3">
    <source>
        <dbReference type="Proteomes" id="UP001159364"/>
    </source>
</evidence>
<dbReference type="Proteomes" id="UP001159364">
    <property type="component" value="Linkage Group LG05"/>
</dbReference>
<dbReference type="EMBL" id="JAIWQS010000005">
    <property type="protein sequence ID" value="KAJ8764732.1"/>
    <property type="molecule type" value="Genomic_DNA"/>
</dbReference>
<keyword evidence="3" id="KW-1185">Reference proteome</keyword>
<organism evidence="2 3">
    <name type="scientific">Erythroxylum novogranatense</name>
    <dbReference type="NCBI Taxonomy" id="1862640"/>
    <lineage>
        <taxon>Eukaryota</taxon>
        <taxon>Viridiplantae</taxon>
        <taxon>Streptophyta</taxon>
        <taxon>Embryophyta</taxon>
        <taxon>Tracheophyta</taxon>
        <taxon>Spermatophyta</taxon>
        <taxon>Magnoliopsida</taxon>
        <taxon>eudicotyledons</taxon>
        <taxon>Gunneridae</taxon>
        <taxon>Pentapetalae</taxon>
        <taxon>rosids</taxon>
        <taxon>fabids</taxon>
        <taxon>Malpighiales</taxon>
        <taxon>Erythroxylaceae</taxon>
        <taxon>Erythroxylum</taxon>
    </lineage>
</organism>
<name>A0AAV8TD81_9ROSI</name>
<gene>
    <name evidence="2" type="ORF">K2173_009117</name>
</gene>